<keyword evidence="1" id="KW-0812">Transmembrane</keyword>
<evidence type="ECO:0000313" key="3">
    <source>
        <dbReference type="Proteomes" id="UP000177659"/>
    </source>
</evidence>
<accession>A0A1F6D1V3</accession>
<dbReference type="AlphaFoldDB" id="A0A1F6D1V3"/>
<keyword evidence="1" id="KW-0472">Membrane</keyword>
<dbReference type="EMBL" id="MFLC01000004">
    <property type="protein sequence ID" value="OGG55355.1"/>
    <property type="molecule type" value="Genomic_DNA"/>
</dbReference>
<feature type="transmembrane region" description="Helical" evidence="1">
    <location>
        <begin position="7"/>
        <end position="29"/>
    </location>
</feature>
<feature type="transmembrane region" description="Helical" evidence="1">
    <location>
        <begin position="35"/>
        <end position="54"/>
    </location>
</feature>
<evidence type="ECO:0000313" key="2">
    <source>
        <dbReference type="EMBL" id="OGG55355.1"/>
    </source>
</evidence>
<evidence type="ECO:0000256" key="1">
    <source>
        <dbReference type="SAM" id="Phobius"/>
    </source>
</evidence>
<dbReference type="Proteomes" id="UP000177659">
    <property type="component" value="Unassembled WGS sequence"/>
</dbReference>
<keyword evidence="1" id="KW-1133">Transmembrane helix</keyword>
<organism evidence="2 3">
    <name type="scientific">Candidatus Kaiserbacteria bacterium RIFCSPHIGHO2_02_FULL_49_11</name>
    <dbReference type="NCBI Taxonomy" id="1798489"/>
    <lineage>
        <taxon>Bacteria</taxon>
        <taxon>Candidatus Kaiseribacteriota</taxon>
    </lineage>
</organism>
<reference evidence="2 3" key="1">
    <citation type="journal article" date="2016" name="Nat. Commun.">
        <title>Thousands of microbial genomes shed light on interconnected biogeochemical processes in an aquifer system.</title>
        <authorList>
            <person name="Anantharaman K."/>
            <person name="Brown C.T."/>
            <person name="Hug L.A."/>
            <person name="Sharon I."/>
            <person name="Castelle C.J."/>
            <person name="Probst A.J."/>
            <person name="Thomas B.C."/>
            <person name="Singh A."/>
            <person name="Wilkins M.J."/>
            <person name="Karaoz U."/>
            <person name="Brodie E.L."/>
            <person name="Williams K.H."/>
            <person name="Hubbard S.S."/>
            <person name="Banfield J.F."/>
        </authorList>
    </citation>
    <scope>NUCLEOTIDE SEQUENCE [LARGE SCALE GENOMIC DNA]</scope>
</reference>
<protein>
    <submittedName>
        <fullName evidence="2">Uncharacterized protein</fullName>
    </submittedName>
</protein>
<sequence length="70" mass="8127">MRQIITLAIFFMCLFSCAGLVLFFIWAGGPPGERWMQTAATLFVVGLTFFLVWFTETLYRIRQSVAEQRK</sequence>
<proteinExistence type="predicted"/>
<comment type="caution">
    <text evidence="2">The sequence shown here is derived from an EMBL/GenBank/DDBJ whole genome shotgun (WGS) entry which is preliminary data.</text>
</comment>
<gene>
    <name evidence="2" type="ORF">A3D62_02280</name>
</gene>
<name>A0A1F6D1V3_9BACT</name>